<reference evidence="1" key="2">
    <citation type="journal article" date="2014" name="ISME J.">
        <title>Microbial stratification in low pH oxic and suboxic macroscopic growths along an acid mine drainage.</title>
        <authorList>
            <person name="Mendez-Garcia C."/>
            <person name="Mesa V."/>
            <person name="Sprenger R.R."/>
            <person name="Richter M."/>
            <person name="Diez M.S."/>
            <person name="Solano J."/>
            <person name="Bargiela R."/>
            <person name="Golyshina O.V."/>
            <person name="Manteca A."/>
            <person name="Ramos J.L."/>
            <person name="Gallego J.R."/>
            <person name="Llorente I."/>
            <person name="Martins Dos Santos V.A."/>
            <person name="Jensen O.N."/>
            <person name="Pelaez A.I."/>
            <person name="Sanchez J."/>
            <person name="Ferrer M."/>
        </authorList>
    </citation>
    <scope>NUCLEOTIDE SEQUENCE</scope>
</reference>
<dbReference type="InterPro" id="IPR004564">
    <property type="entry name" value="OM_lipoprot_carrier_LolA-like"/>
</dbReference>
<protein>
    <submittedName>
        <fullName evidence="1">Uncharacterized protein</fullName>
    </submittedName>
</protein>
<sequence>YVTALRETLSGNALGLEKHFDVEFTGTLARWRLTLTPKARGAPVSRIALRGSQADIRAIEIRVRSGERTVMRIGPPPPS</sequence>
<evidence type="ECO:0000313" key="1">
    <source>
        <dbReference type="EMBL" id="EQD59962.1"/>
    </source>
</evidence>
<name>T1ARI2_9ZZZZ</name>
<reference evidence="1" key="1">
    <citation type="submission" date="2013-08" db="EMBL/GenBank/DDBJ databases">
        <authorList>
            <person name="Mendez C."/>
            <person name="Richter M."/>
            <person name="Ferrer M."/>
            <person name="Sanchez J."/>
        </authorList>
    </citation>
    <scope>NUCLEOTIDE SEQUENCE</scope>
</reference>
<dbReference type="EMBL" id="AUZX01007360">
    <property type="protein sequence ID" value="EQD59962.1"/>
    <property type="molecule type" value="Genomic_DNA"/>
</dbReference>
<accession>T1ARI2</accession>
<feature type="non-terminal residue" evidence="1">
    <location>
        <position position="1"/>
    </location>
</feature>
<comment type="caution">
    <text evidence="1">The sequence shown here is derived from an EMBL/GenBank/DDBJ whole genome shotgun (WGS) entry which is preliminary data.</text>
</comment>
<organism evidence="1">
    <name type="scientific">mine drainage metagenome</name>
    <dbReference type="NCBI Taxonomy" id="410659"/>
    <lineage>
        <taxon>unclassified sequences</taxon>
        <taxon>metagenomes</taxon>
        <taxon>ecological metagenomes</taxon>
    </lineage>
</organism>
<dbReference type="Pfam" id="PF19574">
    <property type="entry name" value="LolA_3"/>
    <property type="match status" value="1"/>
</dbReference>
<gene>
    <name evidence="1" type="ORF">B1A_10341</name>
</gene>
<proteinExistence type="predicted"/>
<dbReference type="Gene3D" id="2.50.20.10">
    <property type="entry name" value="Lipoprotein localisation LolA/LolB/LppX"/>
    <property type="match status" value="1"/>
</dbReference>
<dbReference type="AlphaFoldDB" id="T1ARI2"/>